<dbReference type="GO" id="GO:0008955">
    <property type="term" value="F:peptidoglycan glycosyltransferase activity"/>
    <property type="evidence" value="ECO:0007669"/>
    <property type="project" value="InterPro"/>
</dbReference>
<dbReference type="Pfam" id="PF03717">
    <property type="entry name" value="PBP_dimer"/>
    <property type="match status" value="1"/>
</dbReference>
<keyword evidence="13 16" id="KW-0717">Septation</keyword>
<gene>
    <name evidence="16" type="primary">ftsI</name>
    <name evidence="19" type="ORF">WL73_16310</name>
</gene>
<dbReference type="SUPFAM" id="SSF56519">
    <property type="entry name" value="Penicillin binding protein dimerisation domain"/>
    <property type="match status" value="1"/>
</dbReference>
<dbReference type="Gene3D" id="3.30.450.330">
    <property type="match status" value="1"/>
</dbReference>
<dbReference type="OrthoDB" id="9804124at2"/>
<name>A0A108EKR5_9BURK</name>
<keyword evidence="11 16" id="KW-1133">Transmembrane helix</keyword>
<comment type="similarity">
    <text evidence="16">Belongs to the transpeptidase family. FtsI subfamily.</text>
</comment>
<evidence type="ECO:0000256" key="15">
    <source>
        <dbReference type="ARBA" id="ARBA00023316"/>
    </source>
</evidence>
<dbReference type="RefSeq" id="WP_060304780.1">
    <property type="nucleotide sequence ID" value="NZ_CP013464.1"/>
</dbReference>
<comment type="subcellular location">
    <subcellularLocation>
        <location evidence="1">Membrane</location>
    </subcellularLocation>
</comment>
<dbReference type="HAMAP" id="MF_02080">
    <property type="entry name" value="FtsI_transpept"/>
    <property type="match status" value="1"/>
</dbReference>
<keyword evidence="12 16" id="KW-0472">Membrane</keyword>
<keyword evidence="15 16" id="KW-0961">Cell wall biogenesis/degradation</keyword>
<dbReference type="GO" id="GO:0006508">
    <property type="term" value="P:proteolysis"/>
    <property type="evidence" value="ECO:0007669"/>
    <property type="project" value="UniProtKB-KW"/>
</dbReference>
<dbReference type="InterPro" id="IPR012338">
    <property type="entry name" value="Beta-lactam/transpept-like"/>
</dbReference>
<keyword evidence="7 16" id="KW-0812">Transmembrane</keyword>
<keyword evidence="8 16" id="KW-0378">Hydrolase</keyword>
<dbReference type="PANTHER" id="PTHR30627:SF1">
    <property type="entry name" value="PEPTIDOGLYCAN D,D-TRANSPEPTIDASE FTSI"/>
    <property type="match status" value="1"/>
</dbReference>
<organism evidence="19 20">
    <name type="scientific">Burkholderia ubonensis</name>
    <dbReference type="NCBI Taxonomy" id="101571"/>
    <lineage>
        <taxon>Bacteria</taxon>
        <taxon>Pseudomonadati</taxon>
        <taxon>Pseudomonadota</taxon>
        <taxon>Betaproteobacteria</taxon>
        <taxon>Burkholderiales</taxon>
        <taxon>Burkholderiaceae</taxon>
        <taxon>Burkholderia</taxon>
        <taxon>Burkholderia cepacia complex</taxon>
    </lineage>
</organism>
<evidence type="ECO:0000256" key="10">
    <source>
        <dbReference type="ARBA" id="ARBA00022984"/>
    </source>
</evidence>
<evidence type="ECO:0000256" key="9">
    <source>
        <dbReference type="ARBA" id="ARBA00022960"/>
    </source>
</evidence>
<keyword evidence="10 16" id="KW-0573">Peptidoglycan synthesis</keyword>
<dbReference type="AlphaFoldDB" id="A0A108EKR5"/>
<evidence type="ECO:0000259" key="18">
    <source>
        <dbReference type="Pfam" id="PF03717"/>
    </source>
</evidence>
<dbReference type="InterPro" id="IPR050515">
    <property type="entry name" value="Beta-lactam/transpept"/>
</dbReference>
<dbReference type="GO" id="GO:0009252">
    <property type="term" value="P:peptidoglycan biosynthetic process"/>
    <property type="evidence" value="ECO:0007669"/>
    <property type="project" value="UniProtKB-UniRule"/>
</dbReference>
<feature type="active site" description="Acyl-ester intermediate" evidence="16">
    <location>
        <position position="301"/>
    </location>
</feature>
<keyword evidence="4 16" id="KW-0132">Cell division</keyword>
<dbReference type="InterPro" id="IPR037532">
    <property type="entry name" value="FtsI_transpept"/>
</dbReference>
<comment type="catalytic activity">
    <reaction evidence="16">
        <text>Preferential cleavage: (Ac)2-L-Lys-D-Ala-|-D-Ala. Also transpeptidation of peptidyl-alanyl moieties that are N-acyl substituents of D-alanine.</text>
        <dbReference type="EC" id="3.4.16.4"/>
    </reaction>
</comment>
<dbReference type="Gene3D" id="3.90.1310.10">
    <property type="entry name" value="Penicillin-binding protein 2a (Domain 2)"/>
    <property type="match status" value="1"/>
</dbReference>
<feature type="domain" description="Penicillin-binding protein dimerisation" evidence="18">
    <location>
        <begin position="67"/>
        <end position="214"/>
    </location>
</feature>
<evidence type="ECO:0000256" key="4">
    <source>
        <dbReference type="ARBA" id="ARBA00022618"/>
    </source>
</evidence>
<keyword evidence="2 16" id="KW-1003">Cell membrane</keyword>
<dbReference type="GO" id="GO:0043093">
    <property type="term" value="P:FtsZ-dependent cytokinesis"/>
    <property type="evidence" value="ECO:0007669"/>
    <property type="project" value="UniProtKB-UniRule"/>
</dbReference>
<keyword evidence="6 16" id="KW-0645">Protease</keyword>
<dbReference type="Pfam" id="PF00905">
    <property type="entry name" value="Transpeptidase"/>
    <property type="match status" value="1"/>
</dbReference>
<dbReference type="Gene3D" id="3.40.710.10">
    <property type="entry name" value="DD-peptidase/beta-lactamase superfamily"/>
    <property type="match status" value="1"/>
</dbReference>
<dbReference type="InterPro" id="IPR001460">
    <property type="entry name" value="PCN-bd_Tpept"/>
</dbReference>
<dbReference type="EC" id="3.4.16.4" evidence="16"/>
<evidence type="ECO:0000256" key="6">
    <source>
        <dbReference type="ARBA" id="ARBA00022670"/>
    </source>
</evidence>
<feature type="domain" description="Penicillin-binding protein transpeptidase" evidence="17">
    <location>
        <begin position="254"/>
        <end position="551"/>
    </location>
</feature>
<dbReference type="EMBL" id="LPIX01000063">
    <property type="protein sequence ID" value="KWE01131.1"/>
    <property type="molecule type" value="Genomic_DNA"/>
</dbReference>
<evidence type="ECO:0000256" key="8">
    <source>
        <dbReference type="ARBA" id="ARBA00022801"/>
    </source>
</evidence>
<keyword evidence="5 16" id="KW-0121">Carboxypeptidase</keyword>
<comment type="caution">
    <text evidence="19">The sequence shown here is derived from an EMBL/GenBank/DDBJ whole genome shotgun (WGS) entry which is preliminary data.</text>
</comment>
<dbReference type="GO" id="GO:0009002">
    <property type="term" value="F:serine-type D-Ala-D-Ala carboxypeptidase activity"/>
    <property type="evidence" value="ECO:0007669"/>
    <property type="project" value="UniProtKB-UniRule"/>
</dbReference>
<comment type="function">
    <text evidence="16">Catalyzes cross-linking of the peptidoglycan cell wall at the division septum.</text>
</comment>
<proteinExistence type="inferred from homology"/>
<reference evidence="19 20" key="1">
    <citation type="submission" date="2015-11" db="EMBL/GenBank/DDBJ databases">
        <title>Expanding the genomic diversity of Burkholderia species for the development of highly accurate diagnostics.</title>
        <authorList>
            <person name="Sahl J."/>
            <person name="Keim P."/>
            <person name="Wagner D."/>
        </authorList>
    </citation>
    <scope>NUCLEOTIDE SEQUENCE [LARGE SCALE GENOMIC DNA]</scope>
    <source>
        <strain evidence="19 20">MSMB2167WGS</strain>
    </source>
</reference>
<dbReference type="SUPFAM" id="SSF56601">
    <property type="entry name" value="beta-lactamase/transpeptidase-like"/>
    <property type="match status" value="1"/>
</dbReference>
<evidence type="ECO:0000256" key="16">
    <source>
        <dbReference type="HAMAP-Rule" id="MF_02080"/>
    </source>
</evidence>
<comment type="pathway">
    <text evidence="16">Cell wall biogenesis; peptidoglycan biosynthesis.</text>
</comment>
<dbReference type="UniPathway" id="UPA00219"/>
<dbReference type="Proteomes" id="UP000062998">
    <property type="component" value="Unassembled WGS sequence"/>
</dbReference>
<keyword evidence="3 16" id="KW-0997">Cell inner membrane</keyword>
<evidence type="ECO:0000256" key="12">
    <source>
        <dbReference type="ARBA" id="ARBA00023136"/>
    </source>
</evidence>
<dbReference type="GO" id="GO:0008360">
    <property type="term" value="P:regulation of cell shape"/>
    <property type="evidence" value="ECO:0007669"/>
    <property type="project" value="UniProtKB-KW"/>
</dbReference>
<evidence type="ECO:0000313" key="19">
    <source>
        <dbReference type="EMBL" id="KWE01131.1"/>
    </source>
</evidence>
<dbReference type="GO" id="GO:0000917">
    <property type="term" value="P:division septum assembly"/>
    <property type="evidence" value="ECO:0007669"/>
    <property type="project" value="UniProtKB-KW"/>
</dbReference>
<evidence type="ECO:0000313" key="20">
    <source>
        <dbReference type="Proteomes" id="UP000062998"/>
    </source>
</evidence>
<evidence type="ECO:0000256" key="5">
    <source>
        <dbReference type="ARBA" id="ARBA00022645"/>
    </source>
</evidence>
<accession>A0A108EKR5</accession>
<protein>
    <recommendedName>
        <fullName evidence="16">Peptidoglycan D,D-transpeptidase FtsI</fullName>
        <ecNumber evidence="16">3.4.16.4</ecNumber>
    </recommendedName>
    <alternativeName>
        <fullName evidence="16">Penicillin-binding protein 3</fullName>
        <shortName evidence="16">PBP-3</shortName>
    </alternativeName>
</protein>
<evidence type="ECO:0000256" key="1">
    <source>
        <dbReference type="ARBA" id="ARBA00004370"/>
    </source>
</evidence>
<evidence type="ECO:0000256" key="14">
    <source>
        <dbReference type="ARBA" id="ARBA00023306"/>
    </source>
</evidence>
<evidence type="ECO:0000259" key="17">
    <source>
        <dbReference type="Pfam" id="PF00905"/>
    </source>
</evidence>
<evidence type="ECO:0000256" key="7">
    <source>
        <dbReference type="ARBA" id="ARBA00022692"/>
    </source>
</evidence>
<keyword evidence="9 16" id="KW-0133">Cell shape</keyword>
<dbReference type="PANTHER" id="PTHR30627">
    <property type="entry name" value="PEPTIDOGLYCAN D,D-TRANSPEPTIDASE"/>
    <property type="match status" value="1"/>
</dbReference>
<dbReference type="GO" id="GO:0008658">
    <property type="term" value="F:penicillin binding"/>
    <property type="evidence" value="ECO:0007669"/>
    <property type="project" value="InterPro"/>
</dbReference>
<evidence type="ECO:0000256" key="2">
    <source>
        <dbReference type="ARBA" id="ARBA00022475"/>
    </source>
</evidence>
<dbReference type="GO" id="GO:0005886">
    <property type="term" value="C:plasma membrane"/>
    <property type="evidence" value="ECO:0007669"/>
    <property type="project" value="UniProtKB-UniRule"/>
</dbReference>
<dbReference type="GO" id="GO:0071555">
    <property type="term" value="P:cell wall organization"/>
    <property type="evidence" value="ECO:0007669"/>
    <property type="project" value="UniProtKB-KW"/>
</dbReference>
<dbReference type="InterPro" id="IPR036138">
    <property type="entry name" value="PBP_dimer_sf"/>
</dbReference>
<evidence type="ECO:0000256" key="13">
    <source>
        <dbReference type="ARBA" id="ARBA00023210"/>
    </source>
</evidence>
<sequence>MPHPSISFHRHAAMKPALPKWRSHVVLLLLCIGFASLCVRAFWVQCIRSDFYIRQGRKRYEHAIERAPGRGRVLDRNGAVLAISEPVQDVWIEPADFSRASAAERASIASLLGLAARELADKAASRKRFLYLKRGVAIEPAARVAALGVPGVHLSAAARRYYPGGSDFAQLVGFTGLDGHGLEGVERAEDRTLAGTASRADVIVDRLGRAVENVSAPSPGRPGDDVVLSIDRRIQHVAMVAVQRSITRFAAAAGCAIVLDARTGEILALANAPTFDPNRQSGAYDARFRNRALSDVFEPGSTIKPVTVALALQQGVVTPDTRFDTSPGVLKLYGSVIHDTSNHGDIPVTQVIAKSSNIGMVKIAGRLAAKDMWQAFRDFGIGERPIADFPAIARGTLRPAARWKPIEQATMAYGYGLSVSLSQLADAYTVFARDGRRRPLSLVRVASPRAGLDVVSPRTAAQIRDMLEAAVAPGGTAGIARLPDYRVGAKTGTARKQSGAGYARGKYHAVFVGMAPMSEPRLIVAVMIDEPSKGSYYGGPVAGPVFAEIMENALHLLGVPPDRPAAARR</sequence>
<keyword evidence="14 16" id="KW-0131">Cell cycle</keyword>
<evidence type="ECO:0000256" key="3">
    <source>
        <dbReference type="ARBA" id="ARBA00022519"/>
    </source>
</evidence>
<evidence type="ECO:0000256" key="11">
    <source>
        <dbReference type="ARBA" id="ARBA00022989"/>
    </source>
</evidence>
<dbReference type="InterPro" id="IPR005311">
    <property type="entry name" value="PBP_dimer"/>
</dbReference>